<gene>
    <name evidence="1" type="ORF">BSTOLATCC_MIC1306</name>
</gene>
<dbReference type="PANTHER" id="PTHR13061">
    <property type="entry name" value="DYNACTIN SUBUNIT P25"/>
    <property type="match status" value="1"/>
</dbReference>
<dbReference type="Proteomes" id="UP001162131">
    <property type="component" value="Unassembled WGS sequence"/>
</dbReference>
<evidence type="ECO:0000313" key="1">
    <source>
        <dbReference type="EMBL" id="CAG9310459.1"/>
    </source>
</evidence>
<dbReference type="PANTHER" id="PTHR13061:SF29">
    <property type="entry name" value="GAMMA CARBONIC ANHYDRASE-LIKE 1, MITOCHONDRIAL-RELATED"/>
    <property type="match status" value="1"/>
</dbReference>
<dbReference type="Gene3D" id="2.160.10.10">
    <property type="entry name" value="Hexapeptide repeat proteins"/>
    <property type="match status" value="1"/>
</dbReference>
<sequence>MLKSLFGKLRQARKAAQPPTGTPYFEKLTKHRQILPLYDLYPIHQHSFVAPNASLIGEVFIGRDSAVMYGTVVRGDINKVTIMNHCYVGENSVLHTAASLPTGAQAELIVGISAYVGPNCVLYSCILEDFCQIGAGTVILEGARVEKYAIVLPNSVIPPGRLIPSKQVWGGNPVQFIKNVYEMDEVYLRDSISSELKAAGEHMRQLEDFGHAHMYDS</sequence>
<comment type="caution">
    <text evidence="1">The sequence shown here is derived from an EMBL/GenBank/DDBJ whole genome shotgun (WGS) entry which is preliminary data.</text>
</comment>
<evidence type="ECO:0000313" key="2">
    <source>
        <dbReference type="Proteomes" id="UP001162131"/>
    </source>
</evidence>
<dbReference type="SUPFAM" id="SSF51161">
    <property type="entry name" value="Trimeric LpxA-like enzymes"/>
    <property type="match status" value="1"/>
</dbReference>
<accession>A0AAU9I5R4</accession>
<organism evidence="1 2">
    <name type="scientific">Blepharisma stoltei</name>
    <dbReference type="NCBI Taxonomy" id="1481888"/>
    <lineage>
        <taxon>Eukaryota</taxon>
        <taxon>Sar</taxon>
        <taxon>Alveolata</taxon>
        <taxon>Ciliophora</taxon>
        <taxon>Postciliodesmatophora</taxon>
        <taxon>Heterotrichea</taxon>
        <taxon>Heterotrichida</taxon>
        <taxon>Blepharismidae</taxon>
        <taxon>Blepharisma</taxon>
    </lineage>
</organism>
<dbReference type="InterPro" id="IPR047324">
    <property type="entry name" value="LbH_gamma_CA-like"/>
</dbReference>
<dbReference type="AlphaFoldDB" id="A0AAU9I5R4"/>
<keyword evidence="2" id="KW-1185">Reference proteome</keyword>
<protein>
    <submittedName>
        <fullName evidence="1">Uncharacterized protein</fullName>
    </submittedName>
</protein>
<dbReference type="CDD" id="cd04645">
    <property type="entry name" value="LbH_gamma_CA_like"/>
    <property type="match status" value="1"/>
</dbReference>
<name>A0AAU9I5R4_9CILI</name>
<dbReference type="EMBL" id="CAJZBQ010000002">
    <property type="protein sequence ID" value="CAG9310459.1"/>
    <property type="molecule type" value="Genomic_DNA"/>
</dbReference>
<proteinExistence type="predicted"/>
<dbReference type="InterPro" id="IPR050484">
    <property type="entry name" value="Transf_Hexapept/Carb_Anhydrase"/>
</dbReference>
<reference evidence="1" key="1">
    <citation type="submission" date="2021-09" db="EMBL/GenBank/DDBJ databases">
        <authorList>
            <consortium name="AG Swart"/>
            <person name="Singh M."/>
            <person name="Singh A."/>
            <person name="Seah K."/>
            <person name="Emmerich C."/>
        </authorList>
    </citation>
    <scope>NUCLEOTIDE SEQUENCE</scope>
    <source>
        <strain evidence="1">ATCC30299</strain>
    </source>
</reference>
<dbReference type="InterPro" id="IPR011004">
    <property type="entry name" value="Trimer_LpxA-like_sf"/>
</dbReference>